<evidence type="ECO:0000256" key="4">
    <source>
        <dbReference type="ARBA" id="ARBA00023008"/>
    </source>
</evidence>
<evidence type="ECO:0000256" key="1">
    <source>
        <dbReference type="ARBA" id="ARBA00004123"/>
    </source>
</evidence>
<name>A0AAE8N249_9PEZI</name>
<dbReference type="GO" id="GO:0045944">
    <property type="term" value="P:positive regulation of transcription by RNA polymerase II"/>
    <property type="evidence" value="ECO:0007669"/>
    <property type="project" value="TreeGrafter"/>
</dbReference>
<organism evidence="10 11">
    <name type="scientific">Cephalotrichum gorgonifer</name>
    <dbReference type="NCBI Taxonomy" id="2041049"/>
    <lineage>
        <taxon>Eukaryota</taxon>
        <taxon>Fungi</taxon>
        <taxon>Dikarya</taxon>
        <taxon>Ascomycota</taxon>
        <taxon>Pezizomycotina</taxon>
        <taxon>Sordariomycetes</taxon>
        <taxon>Hypocreomycetidae</taxon>
        <taxon>Microascales</taxon>
        <taxon>Microascaceae</taxon>
        <taxon>Cephalotrichum</taxon>
    </lineage>
</organism>
<dbReference type="Proteomes" id="UP001187682">
    <property type="component" value="Unassembled WGS sequence"/>
</dbReference>
<dbReference type="GO" id="GO:0006879">
    <property type="term" value="P:intracellular iron ion homeostasis"/>
    <property type="evidence" value="ECO:0007669"/>
    <property type="project" value="TreeGrafter"/>
</dbReference>
<keyword evidence="5" id="KW-0805">Transcription regulation</keyword>
<dbReference type="InterPro" id="IPR051763">
    <property type="entry name" value="Copper_Homeo_Regul"/>
</dbReference>
<accession>A0AAE8N249</accession>
<feature type="compositionally biased region" description="Low complexity" evidence="8">
    <location>
        <begin position="72"/>
        <end position="94"/>
    </location>
</feature>
<dbReference type="GO" id="GO:0000981">
    <property type="term" value="F:DNA-binding transcription factor activity, RNA polymerase II-specific"/>
    <property type="evidence" value="ECO:0007669"/>
    <property type="project" value="TreeGrafter"/>
</dbReference>
<feature type="compositionally biased region" description="Low complexity" evidence="8">
    <location>
        <begin position="212"/>
        <end position="223"/>
    </location>
</feature>
<keyword evidence="11" id="KW-1185">Reference proteome</keyword>
<dbReference type="PANTHER" id="PTHR28088">
    <property type="entry name" value="TRANSCRIPTIONAL ACTIVATOR HAA1-RELATED"/>
    <property type="match status" value="1"/>
</dbReference>
<feature type="compositionally biased region" description="Polar residues" evidence="8">
    <location>
        <begin position="235"/>
        <end position="247"/>
    </location>
</feature>
<dbReference type="GO" id="GO:0005507">
    <property type="term" value="F:copper ion binding"/>
    <property type="evidence" value="ECO:0007669"/>
    <property type="project" value="InterPro"/>
</dbReference>
<evidence type="ECO:0000256" key="2">
    <source>
        <dbReference type="ARBA" id="ARBA00022723"/>
    </source>
</evidence>
<protein>
    <submittedName>
        <fullName evidence="10">Related to putative copper-activated transcription factor</fullName>
    </submittedName>
</protein>
<gene>
    <name evidence="10" type="ORF">DNG_07706</name>
</gene>
<comment type="caution">
    <text evidence="10">The sequence shown here is derived from an EMBL/GenBank/DDBJ whole genome shotgun (WGS) entry which is preliminary data.</text>
</comment>
<feature type="region of interest" description="Disordered" evidence="8">
    <location>
        <begin position="420"/>
        <end position="518"/>
    </location>
</feature>
<dbReference type="FunFam" id="3.90.430.10:FF:000001">
    <property type="entry name" value="Copper fist DNA-binding protein"/>
    <property type="match status" value="1"/>
</dbReference>
<dbReference type="Gene3D" id="3.90.430.10">
    <property type="entry name" value="Copper fist DNA-binding domain"/>
    <property type="match status" value="1"/>
</dbReference>
<dbReference type="PANTHER" id="PTHR28088:SF9">
    <property type="entry name" value="TRANSCRIPTION FACTOR GRISEA, PUTATIVE (AFU_ORTHOLOGUE AFUA_1G13190)-RELATED"/>
    <property type="match status" value="1"/>
</dbReference>
<dbReference type="EMBL" id="ONZQ02000011">
    <property type="protein sequence ID" value="SPO05021.1"/>
    <property type="molecule type" value="Genomic_DNA"/>
</dbReference>
<feature type="region of interest" description="Disordered" evidence="8">
    <location>
        <begin position="68"/>
        <end position="131"/>
    </location>
</feature>
<evidence type="ECO:0000313" key="10">
    <source>
        <dbReference type="EMBL" id="SPO05021.1"/>
    </source>
</evidence>
<dbReference type="SUPFAM" id="SSF57879">
    <property type="entry name" value="Zinc domain conserved in yeast copper-regulated transcription factors"/>
    <property type="match status" value="1"/>
</dbReference>
<keyword evidence="2" id="KW-0479">Metal-binding</keyword>
<keyword evidence="7" id="KW-0539">Nucleus</keyword>
<dbReference type="InterPro" id="IPR001083">
    <property type="entry name" value="Cu_fist_DNA-bd_dom"/>
</dbReference>
<dbReference type="Pfam" id="PF00649">
    <property type="entry name" value="Copper-fist"/>
    <property type="match status" value="1"/>
</dbReference>
<feature type="region of interest" description="Disordered" evidence="8">
    <location>
        <begin position="196"/>
        <end position="288"/>
    </location>
</feature>
<keyword evidence="6" id="KW-0804">Transcription</keyword>
<dbReference type="AlphaFoldDB" id="A0AAE8N249"/>
<evidence type="ECO:0000256" key="5">
    <source>
        <dbReference type="ARBA" id="ARBA00023015"/>
    </source>
</evidence>
<dbReference type="GO" id="GO:0006878">
    <property type="term" value="P:intracellular copper ion homeostasis"/>
    <property type="evidence" value="ECO:0007669"/>
    <property type="project" value="TreeGrafter"/>
</dbReference>
<evidence type="ECO:0000313" key="11">
    <source>
        <dbReference type="Proteomes" id="UP001187682"/>
    </source>
</evidence>
<evidence type="ECO:0000259" key="9">
    <source>
        <dbReference type="PROSITE" id="PS50073"/>
    </source>
</evidence>
<dbReference type="PROSITE" id="PS01119">
    <property type="entry name" value="COPPER_FIST_1"/>
    <property type="match status" value="1"/>
</dbReference>
<evidence type="ECO:0000256" key="6">
    <source>
        <dbReference type="ARBA" id="ARBA00023163"/>
    </source>
</evidence>
<evidence type="ECO:0000256" key="7">
    <source>
        <dbReference type="ARBA" id="ARBA00023242"/>
    </source>
</evidence>
<dbReference type="SMART" id="SM01090">
    <property type="entry name" value="Copper-fist"/>
    <property type="match status" value="1"/>
</dbReference>
<dbReference type="PRINTS" id="PR00617">
    <property type="entry name" value="COPPERFIST"/>
</dbReference>
<feature type="compositionally biased region" description="Low complexity" evidence="8">
    <location>
        <begin position="493"/>
        <end position="512"/>
    </location>
</feature>
<feature type="compositionally biased region" description="Polar residues" evidence="8">
    <location>
        <begin position="95"/>
        <end position="109"/>
    </location>
</feature>
<dbReference type="SMART" id="SM00412">
    <property type="entry name" value="Cu_FIST"/>
    <property type="match status" value="1"/>
</dbReference>
<evidence type="ECO:0000256" key="3">
    <source>
        <dbReference type="ARBA" id="ARBA00022833"/>
    </source>
</evidence>
<sequence length="568" mass="58726">MPIINGLKMACEPCIRGHRSTKCNHANERLMVPVRKPGRPLSLCPHPPSRQCGCAGVTAAIPRKQTCHCGTSKPSAPKGSASPEEASPAPSDPSTKSPTQSGATPSSFRVQKASKPSRPSRKASIDPATLERMDASQIHIVPAYDARQQAQTRNGTTMHHVPAAAVNGYSSVPISPHHAGPANPMIYPFYPHQLPPSALDHSIQPSPGGAHPGSVSSQPSSSGHNPRLAPGPMSNHISAGPSSQDPNSGAEIPEPKKGSCCQPASPPSETKPMPGVGHGAVPHVQQASPGVMTPNMVPNQPPYSHPHTPYFSQPTIFTYPPHYGSYLHPLLPELWKQSMDSMTAQALGNPNTMGAPDLNFMATGTPTTPTLGSSHVCTCGSSCQCVGCAAHPYNEATQNYVRSAWNSMMGDAWGNGMTQSLQGSTQFHAGSPHLSDLNGGEPTNGRRSVASPVLGNGDTSISTAATPVAPETNRVANGGGCCGSGPEQTKAGTGPVPTTTSPSPQTPSDTASGTSEEQTLSASDFFFVTYPFGNDCMGDTASCPCGDDCQCLGCVVHGNPIGEGISGS</sequence>
<reference evidence="10" key="1">
    <citation type="submission" date="2018-03" db="EMBL/GenBank/DDBJ databases">
        <authorList>
            <person name="Guldener U."/>
        </authorList>
    </citation>
    <scope>NUCLEOTIDE SEQUENCE</scope>
</reference>
<comment type="subcellular location">
    <subcellularLocation>
        <location evidence="1">Nucleus</location>
    </subcellularLocation>
</comment>
<keyword evidence="4" id="KW-0186">Copper</keyword>
<dbReference type="InterPro" id="IPR036395">
    <property type="entry name" value="Cu_fist_DNA-bd_dom_sf"/>
</dbReference>
<dbReference type="GO" id="GO:0000978">
    <property type="term" value="F:RNA polymerase II cis-regulatory region sequence-specific DNA binding"/>
    <property type="evidence" value="ECO:0007669"/>
    <property type="project" value="TreeGrafter"/>
</dbReference>
<keyword evidence="3" id="KW-0862">Zinc</keyword>
<evidence type="ECO:0000256" key="8">
    <source>
        <dbReference type="SAM" id="MobiDB-lite"/>
    </source>
</evidence>
<dbReference type="PROSITE" id="PS50073">
    <property type="entry name" value="COPPER_FIST_2"/>
    <property type="match status" value="1"/>
</dbReference>
<proteinExistence type="predicted"/>
<dbReference type="GO" id="GO:0005634">
    <property type="term" value="C:nucleus"/>
    <property type="evidence" value="ECO:0007669"/>
    <property type="project" value="UniProtKB-SubCell"/>
</dbReference>
<feature type="domain" description="Copper-fist" evidence="9">
    <location>
        <begin position="1"/>
        <end position="41"/>
    </location>
</feature>